<name>A0A9D1SGR0_9FIRM</name>
<protein>
    <submittedName>
        <fullName evidence="1">Uncharacterized protein</fullName>
    </submittedName>
</protein>
<accession>A0A9D1SGR0</accession>
<proteinExistence type="predicted"/>
<evidence type="ECO:0000313" key="1">
    <source>
        <dbReference type="EMBL" id="HIU59003.1"/>
    </source>
</evidence>
<organism evidence="1 2">
    <name type="scientific">Candidatus Scatosoma pullistercoris</name>
    <dbReference type="NCBI Taxonomy" id="2840934"/>
    <lineage>
        <taxon>Bacteria</taxon>
        <taxon>Bacillati</taxon>
        <taxon>Bacillota</taxon>
        <taxon>Clostridia</taxon>
        <taxon>Candidatus Scatosoma</taxon>
    </lineage>
</organism>
<dbReference type="AlphaFoldDB" id="A0A9D1SGR0"/>
<reference evidence="1" key="1">
    <citation type="submission" date="2020-10" db="EMBL/GenBank/DDBJ databases">
        <authorList>
            <person name="Gilroy R."/>
        </authorList>
    </citation>
    <scope>NUCLEOTIDE SEQUENCE</scope>
    <source>
        <strain evidence="1">11687</strain>
    </source>
</reference>
<sequence>DIWAGTKVFSNGWKIPTEWSDIGVVSNSLESAFASFRSSYNNQGGSVVEDDYNAALSTAVKVN</sequence>
<dbReference type="Proteomes" id="UP000824081">
    <property type="component" value="Unassembled WGS sequence"/>
</dbReference>
<evidence type="ECO:0000313" key="2">
    <source>
        <dbReference type="Proteomes" id="UP000824081"/>
    </source>
</evidence>
<feature type="non-terminal residue" evidence="1">
    <location>
        <position position="1"/>
    </location>
</feature>
<gene>
    <name evidence="1" type="ORF">IAC57_02765</name>
</gene>
<reference evidence="1" key="2">
    <citation type="journal article" date="2021" name="PeerJ">
        <title>Extensive microbial diversity within the chicken gut microbiome revealed by metagenomics and culture.</title>
        <authorList>
            <person name="Gilroy R."/>
            <person name="Ravi A."/>
            <person name="Getino M."/>
            <person name="Pursley I."/>
            <person name="Horton D.L."/>
            <person name="Alikhan N.F."/>
            <person name="Baker D."/>
            <person name="Gharbi K."/>
            <person name="Hall N."/>
            <person name="Watson M."/>
            <person name="Adriaenssens E.M."/>
            <person name="Foster-Nyarko E."/>
            <person name="Jarju S."/>
            <person name="Secka A."/>
            <person name="Antonio M."/>
            <person name="Oren A."/>
            <person name="Chaudhuri R.R."/>
            <person name="La Ragione R."/>
            <person name="Hildebrand F."/>
            <person name="Pallen M.J."/>
        </authorList>
    </citation>
    <scope>NUCLEOTIDE SEQUENCE</scope>
    <source>
        <strain evidence="1">11687</strain>
    </source>
</reference>
<comment type="caution">
    <text evidence="1">The sequence shown here is derived from an EMBL/GenBank/DDBJ whole genome shotgun (WGS) entry which is preliminary data.</text>
</comment>
<dbReference type="EMBL" id="DVMZ01000073">
    <property type="protein sequence ID" value="HIU59003.1"/>
    <property type="molecule type" value="Genomic_DNA"/>
</dbReference>